<evidence type="ECO:0000256" key="4">
    <source>
        <dbReference type="ARBA" id="ARBA00023186"/>
    </source>
</evidence>
<dbReference type="InterPro" id="IPR027409">
    <property type="entry name" value="GroEL-like_apical_dom_sf"/>
</dbReference>
<dbReference type="InterPro" id="IPR027410">
    <property type="entry name" value="TCP-1-like_intermed_sf"/>
</dbReference>
<dbReference type="PANTHER" id="PTHR11353">
    <property type="entry name" value="CHAPERONIN"/>
    <property type="match status" value="1"/>
</dbReference>
<dbReference type="Gene3D" id="3.50.7.10">
    <property type="entry name" value="GroEL"/>
    <property type="match status" value="1"/>
</dbReference>
<dbReference type="InterPro" id="IPR017998">
    <property type="entry name" value="Chaperone_TCP-1"/>
</dbReference>
<dbReference type="Proteomes" id="UP000694005">
    <property type="component" value="Chromosome A07"/>
</dbReference>
<comment type="similarity">
    <text evidence="1">Belongs to the TCP-1 chaperonin family.</text>
</comment>
<organism evidence="5 6">
    <name type="scientific">Brassica campestris</name>
    <name type="common">Field mustard</name>
    <dbReference type="NCBI Taxonomy" id="3711"/>
    <lineage>
        <taxon>Eukaryota</taxon>
        <taxon>Viridiplantae</taxon>
        <taxon>Streptophyta</taxon>
        <taxon>Embryophyta</taxon>
        <taxon>Tracheophyta</taxon>
        <taxon>Spermatophyta</taxon>
        <taxon>Magnoliopsida</taxon>
        <taxon>eudicotyledons</taxon>
        <taxon>Gunneridae</taxon>
        <taxon>Pentapetalae</taxon>
        <taxon>rosids</taxon>
        <taxon>malvids</taxon>
        <taxon>Brassicales</taxon>
        <taxon>Brassicaceae</taxon>
        <taxon>Brassiceae</taxon>
        <taxon>Brassica</taxon>
    </lineage>
</organism>
<dbReference type="SUPFAM" id="SSF48592">
    <property type="entry name" value="GroEL equatorial domain-like"/>
    <property type="match status" value="1"/>
</dbReference>
<dbReference type="Gene3D" id="1.10.560.10">
    <property type="entry name" value="GroEL-like equatorial domain"/>
    <property type="match status" value="1"/>
</dbReference>
<evidence type="ECO:0000256" key="2">
    <source>
        <dbReference type="ARBA" id="ARBA00022741"/>
    </source>
</evidence>
<gene>
    <name evidence="5" type="ORF">BRAPAZ1V2_A07P02140.2</name>
</gene>
<dbReference type="Gramene" id="A07p02140.2_BraZ1">
    <property type="protein sequence ID" value="A07p02140.2_BraZ1.CDS"/>
    <property type="gene ID" value="A07g02140.2_BraZ1"/>
</dbReference>
<dbReference type="Gene3D" id="3.30.260.10">
    <property type="entry name" value="TCP-1-like chaperonin intermediate domain"/>
    <property type="match status" value="1"/>
</dbReference>
<dbReference type="InterPro" id="IPR002423">
    <property type="entry name" value="Cpn60/GroEL/TCP-1"/>
</dbReference>
<dbReference type="GO" id="GO:0005524">
    <property type="term" value="F:ATP binding"/>
    <property type="evidence" value="ECO:0007669"/>
    <property type="project" value="UniProtKB-KW"/>
</dbReference>
<proteinExistence type="inferred from homology"/>
<dbReference type="SUPFAM" id="SSF52029">
    <property type="entry name" value="GroEL apical domain-like"/>
    <property type="match status" value="1"/>
</dbReference>
<reference evidence="5 6" key="1">
    <citation type="submission" date="2021-07" db="EMBL/GenBank/DDBJ databases">
        <authorList>
            <consortium name="Genoscope - CEA"/>
            <person name="William W."/>
        </authorList>
    </citation>
    <scope>NUCLEOTIDE SEQUENCE [LARGE SCALE GENOMIC DNA]</scope>
</reference>
<evidence type="ECO:0000313" key="6">
    <source>
        <dbReference type="Proteomes" id="UP000694005"/>
    </source>
</evidence>
<dbReference type="Pfam" id="PF00118">
    <property type="entry name" value="Cpn60_TCP1"/>
    <property type="match status" value="1"/>
</dbReference>
<accession>A0A8D9HJC2</accession>
<dbReference type="GO" id="GO:0140662">
    <property type="term" value="F:ATP-dependent protein folding chaperone"/>
    <property type="evidence" value="ECO:0007669"/>
    <property type="project" value="InterPro"/>
</dbReference>
<keyword evidence="3" id="KW-0067">ATP-binding</keyword>
<evidence type="ECO:0000313" key="5">
    <source>
        <dbReference type="EMBL" id="CAG7900570.1"/>
    </source>
</evidence>
<sequence>MVIKAVERDEMTQGRLTRGAKRCDRPGSEPVSPRPLAVLSRTLDDFVTKILNCLPISNIEHFRAENLGNADLVEEASLGDVKILKIIAIKDMGTTTSVLVRGSDQLLLYEAEGNLHDDLCVVMCMVSKRFLTSGDGAPEIELSRQLGAWAKILHGMEGFCVKFFAEALWLFPYTLAGNADSFSLVGNGKELSRNKE</sequence>
<protein>
    <submittedName>
        <fullName evidence="5">Uncharacterized protein</fullName>
    </submittedName>
</protein>
<dbReference type="AlphaFoldDB" id="A0A8D9HJC2"/>
<name>A0A8D9HJC2_BRACM</name>
<dbReference type="InterPro" id="IPR027413">
    <property type="entry name" value="GROEL-like_equatorial_sf"/>
</dbReference>
<dbReference type="EMBL" id="LS974623">
    <property type="protein sequence ID" value="CAG7900570.1"/>
    <property type="molecule type" value="Genomic_DNA"/>
</dbReference>
<evidence type="ECO:0000256" key="3">
    <source>
        <dbReference type="ARBA" id="ARBA00022840"/>
    </source>
</evidence>
<keyword evidence="4" id="KW-0143">Chaperone</keyword>
<evidence type="ECO:0000256" key="1">
    <source>
        <dbReference type="ARBA" id="ARBA00008020"/>
    </source>
</evidence>
<keyword evidence="2" id="KW-0547">Nucleotide-binding</keyword>